<organism evidence="1 2">
    <name type="scientific">Desulforamulus aquiferis</name>
    <dbReference type="NCBI Taxonomy" id="1397668"/>
    <lineage>
        <taxon>Bacteria</taxon>
        <taxon>Bacillati</taxon>
        <taxon>Bacillota</taxon>
        <taxon>Clostridia</taxon>
        <taxon>Eubacteriales</taxon>
        <taxon>Peptococcaceae</taxon>
        <taxon>Desulforamulus</taxon>
    </lineage>
</organism>
<protein>
    <submittedName>
        <fullName evidence="1">Uncharacterized protein</fullName>
    </submittedName>
</protein>
<gene>
    <name evidence="1" type="ORF">P6N53_01065</name>
</gene>
<dbReference type="EMBL" id="JARPTC010000001">
    <property type="protein sequence ID" value="MDO7785823.1"/>
    <property type="molecule type" value="Genomic_DNA"/>
</dbReference>
<evidence type="ECO:0000313" key="2">
    <source>
        <dbReference type="Proteomes" id="UP001172911"/>
    </source>
</evidence>
<name>A0AAW7Z8H5_9FIRM</name>
<reference evidence="1" key="2">
    <citation type="submission" date="2023-03" db="EMBL/GenBank/DDBJ databases">
        <authorList>
            <person name="Zhang Z."/>
        </authorList>
    </citation>
    <scope>NUCLEOTIDE SEQUENCE</scope>
    <source>
        <strain evidence="1">DSA</strain>
    </source>
</reference>
<keyword evidence="2" id="KW-1185">Reference proteome</keyword>
<dbReference type="Proteomes" id="UP001172911">
    <property type="component" value="Unassembled WGS sequence"/>
</dbReference>
<dbReference type="AlphaFoldDB" id="A0AAW7Z8H5"/>
<dbReference type="RefSeq" id="WP_304540454.1">
    <property type="nucleotide sequence ID" value="NZ_JARPTC010000001.1"/>
</dbReference>
<reference evidence="1" key="1">
    <citation type="journal article" date="2023" name="J. Hazard. Mater.">
        <title>Anaerobic biodegradation of pyrene and benzo[a]pyrene by a new sulfate-reducing Desulforamulus aquiferis strain DSA.</title>
        <authorList>
            <person name="Zhang Z."/>
            <person name="Sun J."/>
            <person name="Gong X."/>
            <person name="Wang C."/>
            <person name="Wang H."/>
        </authorList>
    </citation>
    <scope>NUCLEOTIDE SEQUENCE</scope>
    <source>
        <strain evidence="1">DSA</strain>
    </source>
</reference>
<sequence>MGLLNFLFGDPAPRTQRVNVDIELPETQYEALMVLMKAAKEKNKDFTEGQFWGKVVTEWLEKNWGPTVKKMAYIDKPSRKGTRKR</sequence>
<proteinExistence type="predicted"/>
<accession>A0AAW7Z8H5</accession>
<evidence type="ECO:0000313" key="1">
    <source>
        <dbReference type="EMBL" id="MDO7785823.1"/>
    </source>
</evidence>
<comment type="caution">
    <text evidence="1">The sequence shown here is derived from an EMBL/GenBank/DDBJ whole genome shotgun (WGS) entry which is preliminary data.</text>
</comment>